<dbReference type="SUPFAM" id="SSF53756">
    <property type="entry name" value="UDP-Glycosyltransferase/glycogen phosphorylase"/>
    <property type="match status" value="1"/>
</dbReference>
<keyword evidence="7 11" id="KW-1133">Transmembrane helix</keyword>
<dbReference type="Gene3D" id="3.40.50.2000">
    <property type="entry name" value="Glycogen Phosphorylase B"/>
    <property type="match status" value="1"/>
</dbReference>
<dbReference type="Pfam" id="PF00201">
    <property type="entry name" value="UDPGT"/>
    <property type="match status" value="1"/>
</dbReference>
<evidence type="ECO:0000256" key="11">
    <source>
        <dbReference type="RuleBase" id="RU362059"/>
    </source>
</evidence>
<evidence type="ECO:0000256" key="3">
    <source>
        <dbReference type="ARBA" id="ARBA00022676"/>
    </source>
</evidence>
<feature type="transmembrane region" description="Helical" evidence="11">
    <location>
        <begin position="168"/>
        <end position="188"/>
    </location>
</feature>
<evidence type="ECO:0000256" key="4">
    <source>
        <dbReference type="ARBA" id="ARBA00022679"/>
    </source>
</evidence>
<dbReference type="InterPro" id="IPR002213">
    <property type="entry name" value="UDP_glucos_trans"/>
</dbReference>
<dbReference type="Proteomes" id="UP000005237">
    <property type="component" value="Unassembled WGS sequence"/>
</dbReference>
<evidence type="ECO:0000256" key="1">
    <source>
        <dbReference type="ARBA" id="ARBA00004167"/>
    </source>
</evidence>
<dbReference type="AlphaFoldDB" id="A0A8R1DVK8"/>
<keyword evidence="13" id="KW-1185">Reference proteome</keyword>
<evidence type="ECO:0000313" key="13">
    <source>
        <dbReference type="Proteomes" id="UP000005237"/>
    </source>
</evidence>
<evidence type="ECO:0000256" key="9">
    <source>
        <dbReference type="ARBA" id="ARBA00047475"/>
    </source>
</evidence>
<reference evidence="12" key="2">
    <citation type="submission" date="2022-06" db="UniProtKB">
        <authorList>
            <consortium name="EnsemblMetazoa"/>
        </authorList>
    </citation>
    <scope>IDENTIFICATION</scope>
    <source>
        <strain evidence="12">DF5081</strain>
    </source>
</reference>
<protein>
    <recommendedName>
        <fullName evidence="11">UDP-glucuronosyltransferase</fullName>
        <ecNumber evidence="11">2.4.1.17</ecNumber>
    </recommendedName>
</protein>
<dbReference type="CDD" id="cd03784">
    <property type="entry name" value="GT1_Gtf-like"/>
    <property type="match status" value="1"/>
</dbReference>
<keyword evidence="3 10" id="KW-0328">Glycosyltransferase</keyword>
<dbReference type="InterPro" id="IPR035595">
    <property type="entry name" value="UDP_glycos_trans_CS"/>
</dbReference>
<dbReference type="EC" id="2.4.1.17" evidence="11"/>
<dbReference type="PROSITE" id="PS00375">
    <property type="entry name" value="UDPGT"/>
    <property type="match status" value="1"/>
</dbReference>
<comment type="subcellular location">
    <subcellularLocation>
        <location evidence="1 11">Membrane</location>
        <topology evidence="1 11">Single-pass membrane protein</topology>
    </subcellularLocation>
</comment>
<evidence type="ECO:0000256" key="6">
    <source>
        <dbReference type="ARBA" id="ARBA00022729"/>
    </source>
</evidence>
<dbReference type="EnsemblMetazoa" id="CJA13308.1">
    <property type="protein sequence ID" value="CJA13308.1"/>
    <property type="gene ID" value="WBGene00132512"/>
</dbReference>
<reference evidence="13" key="1">
    <citation type="submission" date="2010-08" db="EMBL/GenBank/DDBJ databases">
        <authorList>
            <consortium name="Caenorhabditis japonica Sequencing Consortium"/>
            <person name="Wilson R.K."/>
        </authorList>
    </citation>
    <scope>NUCLEOTIDE SEQUENCE [LARGE SCALE GENOMIC DNA]</scope>
    <source>
        <strain evidence="13">DF5081</strain>
    </source>
</reference>
<dbReference type="PANTHER" id="PTHR48043:SF95">
    <property type="entry name" value="GLUCURONOSYLTRANSFERASE"/>
    <property type="match status" value="1"/>
</dbReference>
<evidence type="ECO:0000256" key="10">
    <source>
        <dbReference type="RuleBase" id="RU003718"/>
    </source>
</evidence>
<evidence type="ECO:0000256" key="2">
    <source>
        <dbReference type="ARBA" id="ARBA00009995"/>
    </source>
</evidence>
<evidence type="ECO:0000256" key="7">
    <source>
        <dbReference type="ARBA" id="ARBA00022989"/>
    </source>
</evidence>
<evidence type="ECO:0000256" key="5">
    <source>
        <dbReference type="ARBA" id="ARBA00022692"/>
    </source>
</evidence>
<dbReference type="GO" id="GO:0016020">
    <property type="term" value="C:membrane"/>
    <property type="evidence" value="ECO:0007669"/>
    <property type="project" value="UniProtKB-SubCell"/>
</dbReference>
<dbReference type="GO" id="GO:0015020">
    <property type="term" value="F:glucuronosyltransferase activity"/>
    <property type="evidence" value="ECO:0007669"/>
    <property type="project" value="UniProtKB-EC"/>
</dbReference>
<dbReference type="OMA" id="WIECVIR"/>
<dbReference type="FunFam" id="3.40.50.2000:FF:000038">
    <property type="entry name" value="UDP-GlucuronosylTransferase"/>
    <property type="match status" value="1"/>
</dbReference>
<proteinExistence type="inferred from homology"/>
<sequence length="206" mass="23790">MFENLQNITFIWKYEKDDVEFEKTLPKNVNLKKWVPQPALLADKRLKVFVTHGGLGSIMELAYAGKPAIVVPIFGDQHHNAVMLERHGGAVAYDKFELQDGEKLTRVINDMMSNQRYNKNAKVLLEVLHNQPIDPKMNLMKHLEFAIKFPNHRSQVPSINEEGIISHYYLDVIAFLVALFGVFAYIFVRLIQKLFAAFFIKKTKND</sequence>
<dbReference type="InterPro" id="IPR050271">
    <property type="entry name" value="UDP-glycosyltransferase"/>
</dbReference>
<accession>A0A8R1DVK8</accession>
<keyword evidence="8 11" id="KW-0472">Membrane</keyword>
<keyword evidence="4 10" id="KW-0808">Transferase</keyword>
<name>A0A8R1DVK8_CAEJA</name>
<evidence type="ECO:0000256" key="8">
    <source>
        <dbReference type="ARBA" id="ARBA00023136"/>
    </source>
</evidence>
<comment type="similarity">
    <text evidence="2 10">Belongs to the UDP-glycosyltransferase family.</text>
</comment>
<keyword evidence="5 11" id="KW-0812">Transmembrane</keyword>
<organism evidence="12 13">
    <name type="scientific">Caenorhabditis japonica</name>
    <dbReference type="NCBI Taxonomy" id="281687"/>
    <lineage>
        <taxon>Eukaryota</taxon>
        <taxon>Metazoa</taxon>
        <taxon>Ecdysozoa</taxon>
        <taxon>Nematoda</taxon>
        <taxon>Chromadorea</taxon>
        <taxon>Rhabditida</taxon>
        <taxon>Rhabditina</taxon>
        <taxon>Rhabditomorpha</taxon>
        <taxon>Rhabditoidea</taxon>
        <taxon>Rhabditidae</taxon>
        <taxon>Peloderinae</taxon>
        <taxon>Caenorhabditis</taxon>
    </lineage>
</organism>
<evidence type="ECO:0000313" key="12">
    <source>
        <dbReference type="EnsemblMetazoa" id="CJA13308.1"/>
    </source>
</evidence>
<comment type="catalytic activity">
    <reaction evidence="9 11">
        <text>glucuronate acceptor + UDP-alpha-D-glucuronate = acceptor beta-D-glucuronoside + UDP + H(+)</text>
        <dbReference type="Rhea" id="RHEA:21032"/>
        <dbReference type="ChEBI" id="CHEBI:15378"/>
        <dbReference type="ChEBI" id="CHEBI:58052"/>
        <dbReference type="ChEBI" id="CHEBI:58223"/>
        <dbReference type="ChEBI" id="CHEBI:132367"/>
        <dbReference type="ChEBI" id="CHEBI:132368"/>
        <dbReference type="EC" id="2.4.1.17"/>
    </reaction>
</comment>
<dbReference type="PANTHER" id="PTHR48043">
    <property type="entry name" value="EG:EG0003.4 PROTEIN-RELATED"/>
    <property type="match status" value="1"/>
</dbReference>
<keyword evidence="6" id="KW-0732">Signal</keyword>